<dbReference type="OrthoDB" id="3176171at2759"/>
<dbReference type="Pfam" id="PF00225">
    <property type="entry name" value="Kinesin"/>
    <property type="match status" value="1"/>
</dbReference>
<evidence type="ECO:0000313" key="11">
    <source>
        <dbReference type="EMBL" id="KAH3676042.1"/>
    </source>
</evidence>
<dbReference type="GO" id="GO:0005874">
    <property type="term" value="C:microtubule"/>
    <property type="evidence" value="ECO:0007669"/>
    <property type="project" value="UniProtKB-KW"/>
</dbReference>
<dbReference type="EMBL" id="JAEUBF010000681">
    <property type="protein sequence ID" value="KAH3676042.1"/>
    <property type="molecule type" value="Genomic_DNA"/>
</dbReference>
<feature type="coiled-coil region" evidence="8">
    <location>
        <begin position="619"/>
        <end position="653"/>
    </location>
</feature>
<gene>
    <name evidence="11" type="ORF">WICMUC_002338</name>
</gene>
<proteinExistence type="inferred from homology"/>
<dbReference type="GO" id="GO:0007018">
    <property type="term" value="P:microtubule-based movement"/>
    <property type="evidence" value="ECO:0007669"/>
    <property type="project" value="InterPro"/>
</dbReference>
<evidence type="ECO:0000259" key="10">
    <source>
        <dbReference type="PROSITE" id="PS50067"/>
    </source>
</evidence>
<dbReference type="InterPro" id="IPR019821">
    <property type="entry name" value="Kinesin_motor_CS"/>
</dbReference>
<evidence type="ECO:0000256" key="3">
    <source>
        <dbReference type="ARBA" id="ARBA00022741"/>
    </source>
</evidence>
<organism evidence="11 12">
    <name type="scientific">Wickerhamomyces mucosus</name>
    <dbReference type="NCBI Taxonomy" id="1378264"/>
    <lineage>
        <taxon>Eukaryota</taxon>
        <taxon>Fungi</taxon>
        <taxon>Dikarya</taxon>
        <taxon>Ascomycota</taxon>
        <taxon>Saccharomycotina</taxon>
        <taxon>Saccharomycetes</taxon>
        <taxon>Phaffomycetales</taxon>
        <taxon>Wickerhamomycetaceae</taxon>
        <taxon>Wickerhamomyces</taxon>
    </lineage>
</organism>
<dbReference type="Gene3D" id="3.40.850.10">
    <property type="entry name" value="Kinesin motor domain"/>
    <property type="match status" value="1"/>
</dbReference>
<evidence type="ECO:0000256" key="9">
    <source>
        <dbReference type="SAM" id="MobiDB-lite"/>
    </source>
</evidence>
<feature type="compositionally biased region" description="Polar residues" evidence="9">
    <location>
        <begin position="1"/>
        <end position="16"/>
    </location>
</feature>
<evidence type="ECO:0000313" key="12">
    <source>
        <dbReference type="Proteomes" id="UP000769528"/>
    </source>
</evidence>
<dbReference type="SMART" id="SM00129">
    <property type="entry name" value="KISc"/>
    <property type="match status" value="1"/>
</dbReference>
<accession>A0A9P8PQ58</accession>
<name>A0A9P8PQ58_9ASCO</name>
<dbReference type="GO" id="GO:0005737">
    <property type="term" value="C:cytoplasm"/>
    <property type="evidence" value="ECO:0007669"/>
    <property type="project" value="UniProtKB-SubCell"/>
</dbReference>
<dbReference type="InterPro" id="IPR027417">
    <property type="entry name" value="P-loop_NTPase"/>
</dbReference>
<dbReference type="AlphaFoldDB" id="A0A9P8PQ58"/>
<reference evidence="11" key="2">
    <citation type="submission" date="2021-01" db="EMBL/GenBank/DDBJ databases">
        <authorList>
            <person name="Schikora-Tamarit M.A."/>
        </authorList>
    </citation>
    <scope>NUCLEOTIDE SEQUENCE</scope>
    <source>
        <strain evidence="11">CBS6341</strain>
    </source>
</reference>
<keyword evidence="3 6" id="KW-0547">Nucleotide-binding</keyword>
<dbReference type="GO" id="GO:0051231">
    <property type="term" value="P:spindle elongation"/>
    <property type="evidence" value="ECO:0007669"/>
    <property type="project" value="TreeGrafter"/>
</dbReference>
<dbReference type="CDD" id="cd01369">
    <property type="entry name" value="KISc_KHC_KIF5"/>
    <property type="match status" value="1"/>
</dbReference>
<evidence type="ECO:0000256" key="2">
    <source>
        <dbReference type="ARBA" id="ARBA00022490"/>
    </source>
</evidence>
<protein>
    <recommendedName>
        <fullName evidence="7">Kinesin-like protein</fullName>
    </recommendedName>
</protein>
<keyword evidence="2" id="KW-0963">Cytoplasm</keyword>
<dbReference type="InterPro" id="IPR001752">
    <property type="entry name" value="Kinesin_motor_dom"/>
</dbReference>
<keyword evidence="5 8" id="KW-0175">Coiled coil</keyword>
<dbReference type="PRINTS" id="PR00380">
    <property type="entry name" value="KINESINHEAVY"/>
</dbReference>
<comment type="caution">
    <text evidence="11">The sequence shown here is derived from an EMBL/GenBank/DDBJ whole genome shotgun (WGS) entry which is preliminary data.</text>
</comment>
<feature type="region of interest" description="Disordered" evidence="9">
    <location>
        <begin position="1"/>
        <end position="83"/>
    </location>
</feature>
<dbReference type="GO" id="GO:0007052">
    <property type="term" value="P:mitotic spindle organization"/>
    <property type="evidence" value="ECO:0007669"/>
    <property type="project" value="TreeGrafter"/>
</dbReference>
<dbReference type="PROSITE" id="PS50067">
    <property type="entry name" value="KINESIN_MOTOR_2"/>
    <property type="match status" value="1"/>
</dbReference>
<dbReference type="GO" id="GO:0005524">
    <property type="term" value="F:ATP binding"/>
    <property type="evidence" value="ECO:0007669"/>
    <property type="project" value="UniProtKB-UniRule"/>
</dbReference>
<keyword evidence="6 7" id="KW-0505">Motor protein</keyword>
<feature type="binding site" evidence="6">
    <location>
        <begin position="205"/>
        <end position="212"/>
    </location>
    <ligand>
        <name>ATP</name>
        <dbReference type="ChEBI" id="CHEBI:30616"/>
    </ligand>
</feature>
<evidence type="ECO:0000256" key="8">
    <source>
        <dbReference type="SAM" id="Coils"/>
    </source>
</evidence>
<dbReference type="InterPro" id="IPR036961">
    <property type="entry name" value="Kinesin_motor_dom_sf"/>
</dbReference>
<sequence length="805" mass="90529">MPQSNSELQRSPNIVSPQAHRRSKSSLISPSTPNTSVSITPKRSLSVRVGNNSNNNIASPIKEKDSPISSRPSSQSKQQRGGSIYATKRLSIQSLNSSNQSSPISSVRSSPKSPSRKQFISDINNIKVISRFRPENSNERIKSSNNNNSIVKVIDDTSILFKNELFTYDRVFGPESTQNDVFQYSVLETVDDFLNGYNGTVLAYGQTGSGKTFTMMGDLIDESLKGIIPRITDHIFKKISKSDSNIEFTLSASYMEIYMEQIRDLLTDVKIGNQQPNLQVHEDKLNGIHVTNLTKAYIGSSKEIYEILGKGSELRVTSSTEMNQESSRSHAIFQLNLTQENLEFGIKRSKLFLVDLAGSEKIGKTGVTGQNLEEAKKINSSLSSLGNVINALTDPKSQHIPYRDSKLTRILQESLGGNSRTSLIINCSPSSYNEIETLSTLRFGTRAKRIKNKAHINTEPSTKDLLKQIDTLKKINENNTLHSKELEYELELWKTGVKSIEEVDNDSVNIDEFDTINESKNQDLSFDSNTVKSLKEATLKIEHLWTRIAFYTDILAKAPDLKSPGIDSNLLKQFEQSQIVNEALMIDLTDKCEKLVTMNLQIDELESKLYNNKDNGSKILALEKSLLHLNAKLEELEIQNNLLRKEISTTKKIADTRNERIDTLELILKDQQIQLSKENYNITNKLTFFKNKLSTNKRSSSESSSNTIPRIFLENNNDLSMASNPFNGNNYSYNNNRVDRFDQEIDYSDIIHMRHQTQRSNNHLQRIPSFANSTSSNGSNKVGFNLHIVKPIRGGSSSTNTVDQV</sequence>
<keyword evidence="7" id="KW-0493">Microtubule</keyword>
<feature type="compositionally biased region" description="Low complexity" evidence="9">
    <location>
        <begin position="67"/>
        <end position="83"/>
    </location>
</feature>
<reference evidence="11" key="1">
    <citation type="journal article" date="2021" name="Open Biol.">
        <title>Shared evolutionary footprints suggest mitochondrial oxidative damage underlies multiple complex I losses in fungi.</title>
        <authorList>
            <person name="Schikora-Tamarit M.A."/>
            <person name="Marcet-Houben M."/>
            <person name="Nosek J."/>
            <person name="Gabaldon T."/>
        </authorList>
    </citation>
    <scope>NUCLEOTIDE SEQUENCE</scope>
    <source>
        <strain evidence="11">CBS6341</strain>
    </source>
</reference>
<keyword evidence="12" id="KW-1185">Reference proteome</keyword>
<dbReference type="PANTHER" id="PTHR47969:SF15">
    <property type="entry name" value="CHROMOSOME-ASSOCIATED KINESIN KIF4A-RELATED"/>
    <property type="match status" value="1"/>
</dbReference>
<comment type="subcellular location">
    <subcellularLocation>
        <location evidence="1">Cytoplasm</location>
    </subcellularLocation>
</comment>
<dbReference type="GO" id="GO:0003777">
    <property type="term" value="F:microtubule motor activity"/>
    <property type="evidence" value="ECO:0007669"/>
    <property type="project" value="InterPro"/>
</dbReference>
<evidence type="ECO:0000256" key="1">
    <source>
        <dbReference type="ARBA" id="ARBA00004496"/>
    </source>
</evidence>
<feature type="region of interest" description="Disordered" evidence="9">
    <location>
        <begin position="95"/>
        <end position="117"/>
    </location>
</feature>
<evidence type="ECO:0000256" key="4">
    <source>
        <dbReference type="ARBA" id="ARBA00022840"/>
    </source>
</evidence>
<keyword evidence="4 6" id="KW-0067">ATP-binding</keyword>
<dbReference type="Proteomes" id="UP000769528">
    <property type="component" value="Unassembled WGS sequence"/>
</dbReference>
<dbReference type="PANTHER" id="PTHR47969">
    <property type="entry name" value="CHROMOSOME-ASSOCIATED KINESIN KIF4A-RELATED"/>
    <property type="match status" value="1"/>
</dbReference>
<evidence type="ECO:0000256" key="5">
    <source>
        <dbReference type="ARBA" id="ARBA00023054"/>
    </source>
</evidence>
<feature type="domain" description="Kinesin motor" evidence="10">
    <location>
        <begin position="125"/>
        <end position="450"/>
    </location>
</feature>
<dbReference type="GO" id="GO:0005875">
    <property type="term" value="C:microtubule associated complex"/>
    <property type="evidence" value="ECO:0007669"/>
    <property type="project" value="TreeGrafter"/>
</dbReference>
<dbReference type="PROSITE" id="PS00411">
    <property type="entry name" value="KINESIN_MOTOR_1"/>
    <property type="match status" value="1"/>
</dbReference>
<comment type="similarity">
    <text evidence="6 7">Belongs to the TRAFAC class myosin-kinesin ATPase superfamily. Kinesin family.</text>
</comment>
<dbReference type="SUPFAM" id="SSF52540">
    <property type="entry name" value="P-loop containing nucleoside triphosphate hydrolases"/>
    <property type="match status" value="1"/>
</dbReference>
<evidence type="ECO:0000256" key="6">
    <source>
        <dbReference type="PROSITE-ProRule" id="PRU00283"/>
    </source>
</evidence>
<feature type="compositionally biased region" description="Polar residues" evidence="9">
    <location>
        <begin position="25"/>
        <end position="58"/>
    </location>
</feature>
<dbReference type="GO" id="GO:0008017">
    <property type="term" value="F:microtubule binding"/>
    <property type="evidence" value="ECO:0007669"/>
    <property type="project" value="InterPro"/>
</dbReference>
<dbReference type="InterPro" id="IPR027640">
    <property type="entry name" value="Kinesin-like_fam"/>
</dbReference>
<evidence type="ECO:0000256" key="7">
    <source>
        <dbReference type="RuleBase" id="RU000394"/>
    </source>
</evidence>